<feature type="compositionally biased region" description="Polar residues" evidence="1">
    <location>
        <begin position="474"/>
        <end position="483"/>
    </location>
</feature>
<dbReference type="EMBL" id="JBBWWQ010000019">
    <property type="protein sequence ID" value="KAK8918698.1"/>
    <property type="molecule type" value="Genomic_DNA"/>
</dbReference>
<feature type="region of interest" description="Disordered" evidence="1">
    <location>
        <begin position="437"/>
        <end position="483"/>
    </location>
</feature>
<keyword evidence="3" id="KW-1185">Reference proteome</keyword>
<dbReference type="SUPFAM" id="SSF54001">
    <property type="entry name" value="Cysteine proteinases"/>
    <property type="match status" value="1"/>
</dbReference>
<dbReference type="AlphaFoldDB" id="A0AAP0AXL5"/>
<evidence type="ECO:0000256" key="1">
    <source>
        <dbReference type="SAM" id="MobiDB-lite"/>
    </source>
</evidence>
<gene>
    <name evidence="2" type="ORF">KSP39_PZI021809</name>
</gene>
<name>A0AAP0AXL5_9ASPA</name>
<dbReference type="Proteomes" id="UP001418222">
    <property type="component" value="Unassembled WGS sequence"/>
</dbReference>
<comment type="caution">
    <text evidence="2">The sequence shown here is derived from an EMBL/GenBank/DDBJ whole genome shotgun (WGS) entry which is preliminary data.</text>
</comment>
<dbReference type="Gene3D" id="1.10.418.20">
    <property type="match status" value="1"/>
</dbReference>
<protein>
    <recommendedName>
        <fullName evidence="4">Ubiquitin-like protease family profile domain-containing protein</fullName>
    </recommendedName>
</protein>
<dbReference type="InterPro" id="IPR038765">
    <property type="entry name" value="Papain-like_cys_pep_sf"/>
</dbReference>
<proteinExistence type="predicted"/>
<evidence type="ECO:0000313" key="3">
    <source>
        <dbReference type="Proteomes" id="UP001418222"/>
    </source>
</evidence>
<evidence type="ECO:0000313" key="2">
    <source>
        <dbReference type="EMBL" id="KAK8918698.1"/>
    </source>
</evidence>
<sequence>MQQRITLKNGSVCEARHRHCSLRPFAAYEQKDLLLNMERLSKADWSEDIEKSRVDILVSSAFVNVLPCEQPLLGVEEEGISDFESSSDKKDVEEEVAGEAEDSIENHILRFVASKIGKINDKRWKKWKKKGKEEKKKEMYKGFIKERKSIGVEIDLKVKQCVDELRQFINQEITELRRHFDERFDALAPTSGAPTSCNEVIIHTPTSTHSSPPAVSLKSQQTLNKRSLIKAIKERPDRKRRVEFSPTQDAFQFLGRASISSKKQAMINHIMKTYTASNDIIFRHENLQMFRSDLDALLWTGWLSDLHLDAYSVALSMQNTKFPERFKSFLYISPTHTLKFVLEDIGESLPARVHEWPIIPVEGIPAQEGGDDCGVFVLMFMKTIVSRKKCSWRKRWQRKMSLFRAEIAVEMLQSFCQRRWMHEIHLRIRMRPGFSGMNRGCTTSPEDARRCNSYSPEDKAEPRTAPGIPGEGFSNDTRNYDGS</sequence>
<reference evidence="2 3" key="1">
    <citation type="journal article" date="2022" name="Nat. Plants">
        <title>Genomes of leafy and leafless Platanthera orchids illuminate the evolution of mycoheterotrophy.</title>
        <authorList>
            <person name="Li M.H."/>
            <person name="Liu K.W."/>
            <person name="Li Z."/>
            <person name="Lu H.C."/>
            <person name="Ye Q.L."/>
            <person name="Zhang D."/>
            <person name="Wang J.Y."/>
            <person name="Li Y.F."/>
            <person name="Zhong Z.M."/>
            <person name="Liu X."/>
            <person name="Yu X."/>
            <person name="Liu D.K."/>
            <person name="Tu X.D."/>
            <person name="Liu B."/>
            <person name="Hao Y."/>
            <person name="Liao X.Y."/>
            <person name="Jiang Y.T."/>
            <person name="Sun W.H."/>
            <person name="Chen J."/>
            <person name="Chen Y.Q."/>
            <person name="Ai Y."/>
            <person name="Zhai J.W."/>
            <person name="Wu S.S."/>
            <person name="Zhou Z."/>
            <person name="Hsiao Y.Y."/>
            <person name="Wu W.L."/>
            <person name="Chen Y.Y."/>
            <person name="Lin Y.F."/>
            <person name="Hsu J.L."/>
            <person name="Li C.Y."/>
            <person name="Wang Z.W."/>
            <person name="Zhao X."/>
            <person name="Zhong W.Y."/>
            <person name="Ma X.K."/>
            <person name="Ma L."/>
            <person name="Huang J."/>
            <person name="Chen G.Z."/>
            <person name="Huang M.Z."/>
            <person name="Huang L."/>
            <person name="Peng D.H."/>
            <person name="Luo Y.B."/>
            <person name="Zou S.Q."/>
            <person name="Chen S.P."/>
            <person name="Lan S."/>
            <person name="Tsai W.C."/>
            <person name="Van de Peer Y."/>
            <person name="Liu Z.J."/>
        </authorList>
    </citation>
    <scope>NUCLEOTIDE SEQUENCE [LARGE SCALE GENOMIC DNA]</scope>
    <source>
        <strain evidence="2">Lor287</strain>
    </source>
</reference>
<accession>A0AAP0AXL5</accession>
<organism evidence="2 3">
    <name type="scientific">Platanthera zijinensis</name>
    <dbReference type="NCBI Taxonomy" id="2320716"/>
    <lineage>
        <taxon>Eukaryota</taxon>
        <taxon>Viridiplantae</taxon>
        <taxon>Streptophyta</taxon>
        <taxon>Embryophyta</taxon>
        <taxon>Tracheophyta</taxon>
        <taxon>Spermatophyta</taxon>
        <taxon>Magnoliopsida</taxon>
        <taxon>Liliopsida</taxon>
        <taxon>Asparagales</taxon>
        <taxon>Orchidaceae</taxon>
        <taxon>Orchidoideae</taxon>
        <taxon>Orchideae</taxon>
        <taxon>Orchidinae</taxon>
        <taxon>Platanthera</taxon>
    </lineage>
</organism>
<evidence type="ECO:0008006" key="4">
    <source>
        <dbReference type="Google" id="ProtNLM"/>
    </source>
</evidence>
<feature type="compositionally biased region" description="Basic and acidic residues" evidence="1">
    <location>
        <begin position="446"/>
        <end position="462"/>
    </location>
</feature>